<dbReference type="PROSITE" id="PS51257">
    <property type="entry name" value="PROKAR_LIPOPROTEIN"/>
    <property type="match status" value="1"/>
</dbReference>
<dbReference type="Proteomes" id="UP000651112">
    <property type="component" value="Unassembled WGS sequence"/>
</dbReference>
<protein>
    <submittedName>
        <fullName evidence="1">DUF4958 family protein</fullName>
    </submittedName>
</protein>
<dbReference type="EMBL" id="JACNYL010000005">
    <property type="protein sequence ID" value="MBD1423508.1"/>
    <property type="molecule type" value="Genomic_DNA"/>
</dbReference>
<dbReference type="Gene3D" id="2.30.30.1270">
    <property type="match status" value="1"/>
</dbReference>
<keyword evidence="2" id="KW-1185">Reference proteome</keyword>
<gene>
    <name evidence="1" type="ORF">H8B21_18260</name>
</gene>
<dbReference type="InterPro" id="IPR032529">
    <property type="entry name" value="BT4661-like"/>
</dbReference>
<organism evidence="1 2">
    <name type="scientific">Sphingobacterium chuzhouense</name>
    <dbReference type="NCBI Taxonomy" id="1742264"/>
    <lineage>
        <taxon>Bacteria</taxon>
        <taxon>Pseudomonadati</taxon>
        <taxon>Bacteroidota</taxon>
        <taxon>Sphingobacteriia</taxon>
        <taxon>Sphingobacteriales</taxon>
        <taxon>Sphingobacteriaceae</taxon>
        <taxon>Sphingobacterium</taxon>
    </lineage>
</organism>
<dbReference type="Gene3D" id="2.60.40.2710">
    <property type="match status" value="1"/>
</dbReference>
<name>A0ABR7XWU8_9SPHI</name>
<accession>A0ABR7XWU8</accession>
<dbReference type="Pfam" id="PF16319">
    <property type="entry name" value="SGBP_BT4661-like"/>
    <property type="match status" value="1"/>
</dbReference>
<comment type="caution">
    <text evidence="1">The sequence shown here is derived from an EMBL/GenBank/DDBJ whole genome shotgun (WGS) entry which is preliminary data.</text>
</comment>
<dbReference type="Gene3D" id="2.60.40.2720">
    <property type="match status" value="1"/>
</dbReference>
<evidence type="ECO:0000313" key="1">
    <source>
        <dbReference type="EMBL" id="MBD1423508.1"/>
    </source>
</evidence>
<proteinExistence type="predicted"/>
<dbReference type="InterPro" id="IPR013783">
    <property type="entry name" value="Ig-like_fold"/>
</dbReference>
<dbReference type="Gene3D" id="2.60.40.2730">
    <property type="match status" value="1"/>
</dbReference>
<sequence length="721" mass="78378">MDHINIKMKWKQYLIILWVSLFVTTACEKTEVVDSTDFTLYYTGMTDIGPSMTGVINPPSYIGAAPTDFKIAHVTLDDVTHSGNNFEIDSETGSISIKETSDMPVGVYKLTISCSSNGTRYEFKDALAINMMKPVPDGITVTPNKLTVSWADVVDASSPIELPTAQVTTDDDHVSITKYEIARSDFSKYFAISSSGLISIVRGDASLSPGKYVLALKLTTGASKEDEGIFENAIEIDVTSEPLALTYTPAQGKLEEESEFSGKTTFRSNTPALKGSTEGVQYAIKNILPATDKITINPQTGVISVAENHGLTAGQKYTVTVNVKNAYAAEGIDFEDVFELDVVEYIEPIANFTYQNVDAIQAVAFDISLDDDFKGDEVRFEFLDLPSPLQGNITLDHVGNISSPKGNTIPIGNYTIKVKATNPKSEEANPTIASFTLTVRANPNYFTYVRYGNNLGLSPAENYANQFRIAVGAPLSSVSPTPTTDAKVSVTYEIQGIHQGSGTTIDINTGKITLGNIAARNCGVFMVTATAGKGTPSEYSIQTPVFFHNSEALASPSNASEMVVVEYSPFVFQVNPGAGGRSIQPNINGVNNMSRFTLDYRRNFNYYNFFGTHGSGQPNGANTFLQNLWNTYAQNRGINPNYGSRDPLSYFGNVSSNTHHQTLAYIDPNTFQVIVNPNKWTYNGETANGVMVGQVTFETNGNDPASGGQIFPIVLWFDSKF</sequence>
<evidence type="ECO:0000313" key="2">
    <source>
        <dbReference type="Proteomes" id="UP000651112"/>
    </source>
</evidence>
<reference evidence="1 2" key="1">
    <citation type="submission" date="2020-08" db="EMBL/GenBank/DDBJ databases">
        <title>Sphingobacterium sp. DN00404 isolated from aquaculture water.</title>
        <authorList>
            <person name="Zhang M."/>
        </authorList>
    </citation>
    <scope>NUCLEOTIDE SEQUENCE [LARGE SCALE GENOMIC DNA]</scope>
    <source>
        <strain evidence="1 2">KCTC 42746</strain>
    </source>
</reference>
<dbReference type="Gene3D" id="2.60.40.10">
    <property type="entry name" value="Immunoglobulins"/>
    <property type="match status" value="1"/>
</dbReference>
<dbReference type="Gene3D" id="2.60.40.60">
    <property type="entry name" value="Cadherins"/>
    <property type="match status" value="1"/>
</dbReference>